<dbReference type="Pfam" id="PF16282">
    <property type="entry name" value="SANT_DAMP1_like"/>
    <property type="match status" value="1"/>
</dbReference>
<evidence type="ECO:0000256" key="1">
    <source>
        <dbReference type="ARBA" id="ARBA00004123"/>
    </source>
</evidence>
<dbReference type="SMART" id="SM00717">
    <property type="entry name" value="SANT"/>
    <property type="match status" value="1"/>
</dbReference>
<protein>
    <recommendedName>
        <fullName evidence="3">SWR1-complex protein 4</fullName>
    </recommendedName>
</protein>
<keyword evidence="12" id="KW-1185">Reference proteome</keyword>
<dbReference type="InterPro" id="IPR009057">
    <property type="entry name" value="Homeodomain-like_sf"/>
</dbReference>
<dbReference type="FunFam" id="1.10.10.60:FF:000087">
    <property type="entry name" value="DNA methyltransferase 1-associated protein 1"/>
    <property type="match status" value="1"/>
</dbReference>
<comment type="caution">
    <text evidence="11">The sequence shown here is derived from an EMBL/GenBank/DDBJ whole genome shotgun (WGS) entry which is preliminary data.</text>
</comment>
<dbReference type="EMBL" id="AYKW01000001">
    <property type="protein sequence ID" value="PIL37430.1"/>
    <property type="molecule type" value="Genomic_DNA"/>
</dbReference>
<dbReference type="OrthoDB" id="19740at2759"/>
<proteinExistence type="inferred from homology"/>
<comment type="similarity">
    <text evidence="2">Belongs to the SWC4 family.</text>
</comment>
<dbReference type="Proteomes" id="UP000230002">
    <property type="component" value="Unassembled WGS sequence"/>
</dbReference>
<dbReference type="GO" id="GO:0006281">
    <property type="term" value="P:DNA repair"/>
    <property type="evidence" value="ECO:0007669"/>
    <property type="project" value="InterPro"/>
</dbReference>
<comment type="subcellular location">
    <subcellularLocation>
        <location evidence="1">Nucleus</location>
    </subcellularLocation>
</comment>
<dbReference type="InterPro" id="IPR027109">
    <property type="entry name" value="Swc4/Dmap1"/>
</dbReference>
<feature type="region of interest" description="Disordered" evidence="9">
    <location>
        <begin position="1"/>
        <end position="40"/>
    </location>
</feature>
<organism evidence="11 12">
    <name type="scientific">Ganoderma sinense ZZ0214-1</name>
    <dbReference type="NCBI Taxonomy" id="1077348"/>
    <lineage>
        <taxon>Eukaryota</taxon>
        <taxon>Fungi</taxon>
        <taxon>Dikarya</taxon>
        <taxon>Basidiomycota</taxon>
        <taxon>Agaricomycotina</taxon>
        <taxon>Agaricomycetes</taxon>
        <taxon>Polyporales</taxon>
        <taxon>Polyporaceae</taxon>
        <taxon>Ganoderma</taxon>
    </lineage>
</organism>
<evidence type="ECO:0000256" key="7">
    <source>
        <dbReference type="ARBA" id="ARBA00023242"/>
    </source>
</evidence>
<keyword evidence="6" id="KW-0804">Transcription</keyword>
<feature type="region of interest" description="Disordered" evidence="9">
    <location>
        <begin position="285"/>
        <end position="313"/>
    </location>
</feature>
<evidence type="ECO:0000256" key="5">
    <source>
        <dbReference type="ARBA" id="ARBA00023015"/>
    </source>
</evidence>
<feature type="compositionally biased region" description="Polar residues" evidence="9">
    <location>
        <begin position="292"/>
        <end position="303"/>
    </location>
</feature>
<dbReference type="GO" id="GO:0003714">
    <property type="term" value="F:transcription corepressor activity"/>
    <property type="evidence" value="ECO:0007669"/>
    <property type="project" value="TreeGrafter"/>
</dbReference>
<dbReference type="GO" id="GO:0000122">
    <property type="term" value="P:negative regulation of transcription by RNA polymerase II"/>
    <property type="evidence" value="ECO:0007669"/>
    <property type="project" value="TreeGrafter"/>
</dbReference>
<name>A0A2G8SUJ1_9APHY</name>
<dbReference type="PANTHER" id="PTHR12855:SF10">
    <property type="entry name" value="DNA METHYLTRANSFERASE 1-ASSOCIATED PROTEIN 1"/>
    <property type="match status" value="1"/>
</dbReference>
<evidence type="ECO:0000256" key="4">
    <source>
        <dbReference type="ARBA" id="ARBA00022853"/>
    </source>
</evidence>
<evidence type="ECO:0000256" key="9">
    <source>
        <dbReference type="SAM" id="MobiDB-lite"/>
    </source>
</evidence>
<dbReference type="GO" id="GO:0000812">
    <property type="term" value="C:Swr1 complex"/>
    <property type="evidence" value="ECO:0007669"/>
    <property type="project" value="TreeGrafter"/>
</dbReference>
<sequence length="501" mass="55193">MAASAADVRSILSIPNPPPAGPSTQAKKPQAAERAKKPEGIPRELYALIGPTAPTLVTQFAKPRLKQKPNLGGTSTPEDADYPFAKYNVPATPYVYSQDEYTRLLEDSKWTKEETDYLFNLVRDYDGRFFVVHDRYEFPGRPERSLEELKDRYFSVCRKLVRNRPWAGDEASKLALISSLTYDKGKRASSLSYEVSPVNVPVAIDKEILRKQYVASLENRTPEQIAEEDALYFELEKLKENERRFKKDRDELLRTLCGIESGLPDISIEDDGLASAALDTKKKKKTVAGSVEPQTPITPSASNVIALPQPPPKKSAAKSAAYDALHCIVRTEVEQTAGSSTKAAHIPVHLRSYKLAQPKTAIAPRVFQLLGELSISHSRLVMPTRDNLAKFASLVDAAQQLVEIKKAVDKHEQDIKTSKARLATLRGENPEGVEGGDGDALGTPVPMDVDDGAEAEGEVDGRAQSVMSTRSTRSRKQGRRSMSISSVDTAGGPNPKRQKQR</sequence>
<evidence type="ECO:0000256" key="8">
    <source>
        <dbReference type="ARBA" id="ARBA00025264"/>
    </source>
</evidence>
<dbReference type="SUPFAM" id="SSF46689">
    <property type="entry name" value="Homeodomain-like"/>
    <property type="match status" value="1"/>
</dbReference>
<dbReference type="InterPro" id="IPR001005">
    <property type="entry name" value="SANT/Myb"/>
</dbReference>
<feature type="compositionally biased region" description="Basic and acidic residues" evidence="9">
    <location>
        <begin position="30"/>
        <end position="40"/>
    </location>
</feature>
<dbReference type="GO" id="GO:0006338">
    <property type="term" value="P:chromatin remodeling"/>
    <property type="evidence" value="ECO:0007669"/>
    <property type="project" value="InterPro"/>
</dbReference>
<accession>A0A2G8SUJ1</accession>
<dbReference type="Gene3D" id="1.10.10.60">
    <property type="entry name" value="Homeodomain-like"/>
    <property type="match status" value="1"/>
</dbReference>
<dbReference type="STRING" id="1077348.A0A2G8SUJ1"/>
<dbReference type="AlphaFoldDB" id="A0A2G8SUJ1"/>
<gene>
    <name evidence="11" type="ORF">GSI_01124</name>
</gene>
<evidence type="ECO:0000256" key="3">
    <source>
        <dbReference type="ARBA" id="ARBA00019132"/>
    </source>
</evidence>
<evidence type="ECO:0000313" key="11">
    <source>
        <dbReference type="EMBL" id="PIL37430.1"/>
    </source>
</evidence>
<feature type="domain" description="Myb-like" evidence="10">
    <location>
        <begin position="106"/>
        <end position="159"/>
    </location>
</feature>
<reference evidence="11 12" key="1">
    <citation type="journal article" date="2015" name="Sci. Rep.">
        <title>Chromosome-level genome map provides insights into diverse defense mechanisms in the medicinal fungus Ganoderma sinense.</title>
        <authorList>
            <person name="Zhu Y."/>
            <person name="Xu J."/>
            <person name="Sun C."/>
            <person name="Zhou S."/>
            <person name="Xu H."/>
            <person name="Nelson D.R."/>
            <person name="Qian J."/>
            <person name="Song J."/>
            <person name="Luo H."/>
            <person name="Xiang L."/>
            <person name="Li Y."/>
            <person name="Xu Z."/>
            <person name="Ji A."/>
            <person name="Wang L."/>
            <person name="Lu S."/>
            <person name="Hayward A."/>
            <person name="Sun W."/>
            <person name="Li X."/>
            <person name="Schwartz D.C."/>
            <person name="Wang Y."/>
            <person name="Chen S."/>
        </authorList>
    </citation>
    <scope>NUCLEOTIDE SEQUENCE [LARGE SCALE GENOMIC DNA]</scope>
    <source>
        <strain evidence="11 12">ZZ0214-1</strain>
    </source>
</reference>
<comment type="function">
    <text evidence="8">Component of the SWR1 complex which mediates the ATP-dependent exchange of histone H2A for the H2A variant HZT1 leading to transcriptional regulation of selected genes by chromatin remodeling. Component of the NuA4 histone acetyltransferase complex which is involved in transcriptional activation of selected genes principally by acetylation of nucleosomal histone H4 and H2A. The NuA4 complex is also involved in DNA repair.</text>
</comment>
<keyword evidence="4" id="KW-0156">Chromatin regulator</keyword>
<dbReference type="PANTHER" id="PTHR12855">
    <property type="entry name" value="DNA METHYLTRANSFERASE 1-ASSOCIATED PROTEIN 1 FAMILY MEMBER"/>
    <property type="match status" value="1"/>
</dbReference>
<evidence type="ECO:0000256" key="6">
    <source>
        <dbReference type="ARBA" id="ARBA00023163"/>
    </source>
</evidence>
<evidence type="ECO:0000313" key="12">
    <source>
        <dbReference type="Proteomes" id="UP000230002"/>
    </source>
</evidence>
<feature type="compositionally biased region" description="Acidic residues" evidence="9">
    <location>
        <begin position="448"/>
        <end position="458"/>
    </location>
</feature>
<evidence type="ECO:0000256" key="2">
    <source>
        <dbReference type="ARBA" id="ARBA00006918"/>
    </source>
</evidence>
<feature type="region of interest" description="Disordered" evidence="9">
    <location>
        <begin position="420"/>
        <end position="501"/>
    </location>
</feature>
<evidence type="ECO:0000259" key="10">
    <source>
        <dbReference type="SMART" id="SM00717"/>
    </source>
</evidence>
<dbReference type="GO" id="GO:0035267">
    <property type="term" value="C:NuA4 histone acetyltransferase complex"/>
    <property type="evidence" value="ECO:0007669"/>
    <property type="project" value="InterPro"/>
</dbReference>
<dbReference type="InterPro" id="IPR032563">
    <property type="entry name" value="DAMP1_SANT-like"/>
</dbReference>
<keyword evidence="5" id="KW-0805">Transcription regulation</keyword>
<keyword evidence="7" id="KW-0539">Nucleus</keyword>